<dbReference type="OrthoDB" id="160990at2"/>
<proteinExistence type="predicted"/>
<reference evidence="1 2" key="1">
    <citation type="submission" date="2016-10" db="EMBL/GenBank/DDBJ databases">
        <authorList>
            <person name="de Groot N.N."/>
        </authorList>
    </citation>
    <scope>NUCLEOTIDE SEQUENCE [LARGE SCALE GENOMIC DNA]</scope>
    <source>
        <strain evidence="1 2">DSM 22489</strain>
    </source>
</reference>
<dbReference type="EMBL" id="FNVA01000001">
    <property type="protein sequence ID" value="SEF55554.1"/>
    <property type="molecule type" value="Genomic_DNA"/>
</dbReference>
<keyword evidence="2" id="KW-1185">Reference proteome</keyword>
<dbReference type="Proteomes" id="UP000236728">
    <property type="component" value="Unassembled WGS sequence"/>
</dbReference>
<dbReference type="RefSeq" id="WP_103931344.1">
    <property type="nucleotide sequence ID" value="NZ_FNVA01000001.1"/>
</dbReference>
<dbReference type="InterPro" id="IPR012657">
    <property type="entry name" value="23S_rRNA-intervening_sequence"/>
</dbReference>
<dbReference type="AlphaFoldDB" id="A0A1H5SYL6"/>
<dbReference type="SUPFAM" id="SSF158446">
    <property type="entry name" value="IVS-encoded protein-like"/>
    <property type="match status" value="1"/>
</dbReference>
<evidence type="ECO:0000313" key="2">
    <source>
        <dbReference type="Proteomes" id="UP000236728"/>
    </source>
</evidence>
<name>A0A1H5SYL6_9BACT</name>
<dbReference type="Pfam" id="PF05635">
    <property type="entry name" value="23S_rRNA_IVP"/>
    <property type="match status" value="1"/>
</dbReference>
<dbReference type="CDD" id="cd16377">
    <property type="entry name" value="23S_rRNA_IVP_like"/>
    <property type="match status" value="1"/>
</dbReference>
<evidence type="ECO:0000313" key="1">
    <source>
        <dbReference type="EMBL" id="SEF55554.1"/>
    </source>
</evidence>
<dbReference type="InterPro" id="IPR036583">
    <property type="entry name" value="23S_rRNA_IVS_sf"/>
</dbReference>
<dbReference type="NCBIfam" id="TIGR02436">
    <property type="entry name" value="four helix bundle protein"/>
    <property type="match status" value="1"/>
</dbReference>
<organism evidence="1 2">
    <name type="scientific">Bryocella elongata</name>
    <dbReference type="NCBI Taxonomy" id="863522"/>
    <lineage>
        <taxon>Bacteria</taxon>
        <taxon>Pseudomonadati</taxon>
        <taxon>Acidobacteriota</taxon>
        <taxon>Terriglobia</taxon>
        <taxon>Terriglobales</taxon>
        <taxon>Acidobacteriaceae</taxon>
        <taxon>Bryocella</taxon>
    </lineage>
</organism>
<dbReference type="PANTHER" id="PTHR38471">
    <property type="entry name" value="FOUR HELIX BUNDLE PROTEIN"/>
    <property type="match status" value="1"/>
</dbReference>
<sequence length="115" mass="12916">MQDFHHLDAWKKAHALTLRVYGETHALPHEEVFGLKMTLRRGAVGIATCLVEGCGRDSSMAFAADLQRTIVKCNEVEYLVLLARDLKLFGLELSTSLTDQVVEVRKMTFGLLKKL</sequence>
<accession>A0A1H5SYL6</accession>
<dbReference type="Gene3D" id="1.20.1440.60">
    <property type="entry name" value="23S rRNA-intervening sequence"/>
    <property type="match status" value="1"/>
</dbReference>
<dbReference type="PANTHER" id="PTHR38471:SF2">
    <property type="entry name" value="FOUR HELIX BUNDLE PROTEIN"/>
    <property type="match status" value="1"/>
</dbReference>
<gene>
    <name evidence="1" type="ORF">SAMN05421819_0403</name>
</gene>
<protein>
    <submittedName>
        <fullName evidence="1">Four helix bundle protein</fullName>
    </submittedName>
</protein>